<proteinExistence type="predicted"/>
<protein>
    <submittedName>
        <fullName evidence="8">Phage shock protein C, PspC</fullName>
    </submittedName>
</protein>
<feature type="transmembrane region" description="Helical" evidence="6">
    <location>
        <begin position="35"/>
        <end position="60"/>
    </location>
</feature>
<gene>
    <name evidence="8" type="ordered locus">Tter_2555</name>
</gene>
<evidence type="ECO:0000256" key="1">
    <source>
        <dbReference type="ARBA" id="ARBA00004162"/>
    </source>
</evidence>
<keyword evidence="4 6" id="KW-1133">Transmembrane helix</keyword>
<evidence type="ECO:0000259" key="7">
    <source>
        <dbReference type="Pfam" id="PF04024"/>
    </source>
</evidence>
<dbReference type="eggNOG" id="COG1983">
    <property type="taxonomic scope" value="Bacteria"/>
</dbReference>
<accession>D1CI73</accession>
<keyword evidence="5 6" id="KW-0472">Membrane</keyword>
<dbReference type="EMBL" id="CP001826">
    <property type="protein sequence ID" value="ACZ43444.1"/>
    <property type="molecule type" value="Genomic_DNA"/>
</dbReference>
<dbReference type="AlphaFoldDB" id="D1CI73"/>
<dbReference type="PANTHER" id="PTHR33885:SF3">
    <property type="entry name" value="PHAGE SHOCK PROTEIN C"/>
    <property type="match status" value="1"/>
</dbReference>
<sequence length="67" mass="7597">METRRLYRSREDRMLSGVAGGIAEYFGVDPTLVRLALFFGLLFTTGPLAPLVYLILVWIIPKRPISE</sequence>
<dbReference type="GO" id="GO:0005886">
    <property type="term" value="C:plasma membrane"/>
    <property type="evidence" value="ECO:0007669"/>
    <property type="project" value="UniProtKB-SubCell"/>
</dbReference>
<dbReference type="KEGG" id="ttr:Tter_2555"/>
<dbReference type="RefSeq" id="WP_012876475.1">
    <property type="nucleotide sequence ID" value="NC_013526.1"/>
</dbReference>
<evidence type="ECO:0000313" key="8">
    <source>
        <dbReference type="EMBL" id="ACZ43444.1"/>
    </source>
</evidence>
<evidence type="ECO:0000256" key="3">
    <source>
        <dbReference type="ARBA" id="ARBA00022692"/>
    </source>
</evidence>
<keyword evidence="2" id="KW-1003">Cell membrane</keyword>
<dbReference type="Proteomes" id="UP000000323">
    <property type="component" value="Chromosome 2"/>
</dbReference>
<evidence type="ECO:0000256" key="4">
    <source>
        <dbReference type="ARBA" id="ARBA00022989"/>
    </source>
</evidence>
<evidence type="ECO:0000256" key="5">
    <source>
        <dbReference type="ARBA" id="ARBA00023136"/>
    </source>
</evidence>
<dbReference type="PANTHER" id="PTHR33885">
    <property type="entry name" value="PHAGE SHOCK PROTEIN C"/>
    <property type="match status" value="1"/>
</dbReference>
<evidence type="ECO:0000256" key="6">
    <source>
        <dbReference type="SAM" id="Phobius"/>
    </source>
</evidence>
<comment type="subcellular location">
    <subcellularLocation>
        <location evidence="1">Cell membrane</location>
        <topology evidence="1">Single-pass membrane protein</topology>
    </subcellularLocation>
</comment>
<name>D1CI73_THET1</name>
<keyword evidence="3 6" id="KW-0812">Transmembrane</keyword>
<evidence type="ECO:0000313" key="9">
    <source>
        <dbReference type="Proteomes" id="UP000000323"/>
    </source>
</evidence>
<organism evidence="8 9">
    <name type="scientific">Thermobaculum terrenum (strain ATCC BAA-798 / CCMEE 7001 / YNP1)</name>
    <dbReference type="NCBI Taxonomy" id="525904"/>
    <lineage>
        <taxon>Bacteria</taxon>
        <taxon>Bacillati</taxon>
        <taxon>Chloroflexota</taxon>
        <taxon>Chloroflexia</taxon>
        <taxon>Candidatus Thermobaculales</taxon>
        <taxon>Candidatus Thermobaculaceae</taxon>
        <taxon>Thermobaculum</taxon>
    </lineage>
</organism>
<dbReference type="InterPro" id="IPR052027">
    <property type="entry name" value="PspC"/>
</dbReference>
<dbReference type="InterPro" id="IPR007168">
    <property type="entry name" value="Phageshock_PspC_N"/>
</dbReference>
<keyword evidence="9" id="KW-1185">Reference proteome</keyword>
<dbReference type="Pfam" id="PF04024">
    <property type="entry name" value="PspC"/>
    <property type="match status" value="1"/>
</dbReference>
<dbReference type="STRING" id="525904.Tter_2555"/>
<feature type="domain" description="Phage shock protein PspC N-terminal" evidence="7">
    <location>
        <begin position="4"/>
        <end position="62"/>
    </location>
</feature>
<dbReference type="OrthoDB" id="7359894at2"/>
<reference evidence="9" key="1">
    <citation type="journal article" date="2010" name="Stand. Genomic Sci.">
        <title>Complete genome sequence of 'Thermobaculum terrenum' type strain (YNP1).</title>
        <authorList>
            <person name="Kiss H."/>
            <person name="Cleland D."/>
            <person name="Lapidus A."/>
            <person name="Lucas S."/>
            <person name="Glavina Del Rio T."/>
            <person name="Nolan M."/>
            <person name="Tice H."/>
            <person name="Han C."/>
            <person name="Goodwin L."/>
            <person name="Pitluck S."/>
            <person name="Liolios K."/>
            <person name="Ivanova N."/>
            <person name="Mavromatis K."/>
            <person name="Ovchinnikova G."/>
            <person name="Pati A."/>
            <person name="Chen A."/>
            <person name="Palaniappan K."/>
            <person name="Land M."/>
            <person name="Hauser L."/>
            <person name="Chang Y."/>
            <person name="Jeffries C."/>
            <person name="Lu M."/>
            <person name="Brettin T."/>
            <person name="Detter J."/>
            <person name="Goker M."/>
            <person name="Tindall B."/>
            <person name="Beck B."/>
            <person name="McDermott T."/>
            <person name="Woyke T."/>
            <person name="Bristow J."/>
            <person name="Eisen J."/>
            <person name="Markowitz V."/>
            <person name="Hugenholtz P."/>
            <person name="Kyrpides N."/>
            <person name="Klenk H."/>
            <person name="Cheng J."/>
        </authorList>
    </citation>
    <scope>NUCLEOTIDE SEQUENCE [LARGE SCALE GENOMIC DNA]</scope>
    <source>
        <strain evidence="9">ATCC BAA-798 / YNP1</strain>
    </source>
</reference>
<evidence type="ECO:0000256" key="2">
    <source>
        <dbReference type="ARBA" id="ARBA00022475"/>
    </source>
</evidence>
<dbReference type="HOGENOM" id="CLU_143433_4_3_0"/>